<feature type="region of interest" description="Disordered" evidence="1">
    <location>
        <begin position="241"/>
        <end position="292"/>
    </location>
</feature>
<dbReference type="EMBL" id="JAKKPZ010000029">
    <property type="protein sequence ID" value="KAI1709745.1"/>
    <property type="molecule type" value="Genomic_DNA"/>
</dbReference>
<name>A0AAD4MXZ9_9BILA</name>
<dbReference type="AlphaFoldDB" id="A0AAD4MXZ9"/>
<comment type="caution">
    <text evidence="2">The sequence shown here is derived from an EMBL/GenBank/DDBJ whole genome shotgun (WGS) entry which is preliminary data.</text>
</comment>
<organism evidence="2 3">
    <name type="scientific">Ditylenchus destructor</name>
    <dbReference type="NCBI Taxonomy" id="166010"/>
    <lineage>
        <taxon>Eukaryota</taxon>
        <taxon>Metazoa</taxon>
        <taxon>Ecdysozoa</taxon>
        <taxon>Nematoda</taxon>
        <taxon>Chromadorea</taxon>
        <taxon>Rhabditida</taxon>
        <taxon>Tylenchina</taxon>
        <taxon>Tylenchomorpha</taxon>
        <taxon>Sphaerularioidea</taxon>
        <taxon>Anguinidae</taxon>
        <taxon>Anguininae</taxon>
        <taxon>Ditylenchus</taxon>
    </lineage>
</organism>
<proteinExistence type="predicted"/>
<sequence length="292" mass="32742">MKSKSLKTELNEVHEKIGSLITKITIDTLGQEIDEIRKYASALVTSLDGVVNRSKKESQDVRKWLSDALTMAEYVEDTFFRVQEELEINIHMRVYQILDASQIQSLVPTAPIDSVSWHVYTIGKAKDSAHVKICFNADDELPNLIRLPNLKDRIGQIRKLAIPDLPNGKLRGEVCKTIRLDILGAIMEVFDLPLYPAIIDSMRREILRSAFSENLESAKNVKSAHSGKFAKKIVNQAKLAGLSARKREAAREGPRHERPREPRGGFQSSGRVNVGSGPTVKRKKSTGLRGYQ</sequence>
<dbReference type="Proteomes" id="UP001201812">
    <property type="component" value="Unassembled WGS sequence"/>
</dbReference>
<evidence type="ECO:0000256" key="1">
    <source>
        <dbReference type="SAM" id="MobiDB-lite"/>
    </source>
</evidence>
<feature type="compositionally biased region" description="Basic and acidic residues" evidence="1">
    <location>
        <begin position="245"/>
        <end position="263"/>
    </location>
</feature>
<keyword evidence="3" id="KW-1185">Reference proteome</keyword>
<evidence type="ECO:0000313" key="3">
    <source>
        <dbReference type="Proteomes" id="UP001201812"/>
    </source>
</evidence>
<reference evidence="2" key="1">
    <citation type="submission" date="2022-01" db="EMBL/GenBank/DDBJ databases">
        <title>Genome Sequence Resource for Two Populations of Ditylenchus destructor, the Migratory Endoparasitic Phytonematode.</title>
        <authorList>
            <person name="Zhang H."/>
            <person name="Lin R."/>
            <person name="Xie B."/>
        </authorList>
    </citation>
    <scope>NUCLEOTIDE SEQUENCE</scope>
    <source>
        <strain evidence="2">BazhouSP</strain>
    </source>
</reference>
<evidence type="ECO:0000313" key="2">
    <source>
        <dbReference type="EMBL" id="KAI1709745.1"/>
    </source>
</evidence>
<accession>A0AAD4MXZ9</accession>
<gene>
    <name evidence="2" type="ORF">DdX_11138</name>
</gene>
<protein>
    <submittedName>
        <fullName evidence="2">Uncharacterized protein</fullName>
    </submittedName>
</protein>